<dbReference type="InterPro" id="IPR007111">
    <property type="entry name" value="NACHT_NTPase"/>
</dbReference>
<dbReference type="InterPro" id="IPR027417">
    <property type="entry name" value="P-loop_NTPase"/>
</dbReference>
<evidence type="ECO:0000259" key="2">
    <source>
        <dbReference type="PROSITE" id="PS50837"/>
    </source>
</evidence>
<keyword evidence="1" id="KW-0677">Repeat</keyword>
<dbReference type="PANTHER" id="PTHR10039:SF17">
    <property type="entry name" value="FUNGAL STAND N-TERMINAL GOODBYE DOMAIN-CONTAINING PROTEIN-RELATED"/>
    <property type="match status" value="1"/>
</dbReference>
<proteinExistence type="predicted"/>
<dbReference type="PANTHER" id="PTHR10039">
    <property type="entry name" value="AMELOGENIN"/>
    <property type="match status" value="1"/>
</dbReference>
<dbReference type="Gene3D" id="3.40.50.300">
    <property type="entry name" value="P-loop containing nucleotide triphosphate hydrolases"/>
    <property type="match status" value="2"/>
</dbReference>
<gene>
    <name evidence="3" type="ORF">SCHPADRAFT_942802</name>
</gene>
<dbReference type="InParanoid" id="A0A0H2RF45"/>
<evidence type="ECO:0000256" key="1">
    <source>
        <dbReference type="ARBA" id="ARBA00022737"/>
    </source>
</evidence>
<organism evidence="3 4">
    <name type="scientific">Schizopora paradoxa</name>
    <dbReference type="NCBI Taxonomy" id="27342"/>
    <lineage>
        <taxon>Eukaryota</taxon>
        <taxon>Fungi</taxon>
        <taxon>Dikarya</taxon>
        <taxon>Basidiomycota</taxon>
        <taxon>Agaricomycotina</taxon>
        <taxon>Agaricomycetes</taxon>
        <taxon>Hymenochaetales</taxon>
        <taxon>Schizoporaceae</taxon>
        <taxon>Schizopora</taxon>
    </lineage>
</organism>
<accession>A0A0H2RF45</accession>
<evidence type="ECO:0000313" key="3">
    <source>
        <dbReference type="EMBL" id="KLO10470.1"/>
    </source>
</evidence>
<keyword evidence="4" id="KW-1185">Reference proteome</keyword>
<dbReference type="STRING" id="27342.A0A0H2RF45"/>
<reference evidence="3 4" key="1">
    <citation type="submission" date="2015-04" db="EMBL/GenBank/DDBJ databases">
        <title>Complete genome sequence of Schizopora paradoxa KUC8140, a cosmopolitan wood degrader in East Asia.</title>
        <authorList>
            <consortium name="DOE Joint Genome Institute"/>
            <person name="Min B."/>
            <person name="Park H."/>
            <person name="Jang Y."/>
            <person name="Kim J.-J."/>
            <person name="Kim K.H."/>
            <person name="Pangilinan J."/>
            <person name="Lipzen A."/>
            <person name="Riley R."/>
            <person name="Grigoriev I.V."/>
            <person name="Spatafora J.W."/>
            <person name="Choi I.-G."/>
        </authorList>
    </citation>
    <scope>NUCLEOTIDE SEQUENCE [LARGE SCALE GENOMIC DNA]</scope>
    <source>
        <strain evidence="3 4">KUC8140</strain>
    </source>
</reference>
<feature type="domain" description="NACHT" evidence="2">
    <location>
        <begin position="366"/>
        <end position="517"/>
    </location>
</feature>
<dbReference type="SUPFAM" id="SSF52540">
    <property type="entry name" value="P-loop containing nucleoside triphosphate hydrolases"/>
    <property type="match status" value="2"/>
</dbReference>
<protein>
    <recommendedName>
        <fullName evidence="2">NACHT domain-containing protein</fullName>
    </recommendedName>
</protein>
<dbReference type="OrthoDB" id="2835889at2759"/>
<dbReference type="Proteomes" id="UP000053477">
    <property type="component" value="Unassembled WGS sequence"/>
</dbReference>
<name>A0A0H2RF45_9AGAM</name>
<sequence length="1424" mass="162044">MSNLQNLRKVYSSKRYVTIHSVEFPSNGGAKKPKSVFVLIGDKEVKTKSDKKDKSTWILPERTIAFDDEKLRIQLRSNSSSRSQRESLIWEPEQTGELAVSELVSFLGSRDPTESHKYPKRSNQRSVSFQVSLQSLFEDIGDCADATLKLIADDDKAKDELSRLDVKTMKSVLSSLSDNVDAINIVTNSLKGVSKIHPIAQAVTSVVLLPLQLMKNEHIFTGRVKSLVENMKETLERLNMVQNIEDFQYSRDILRSMMKDYLRFQIYVCKLKKMNGAVRMLKAHSDTKELGDFEHKFKENGEKLRDMIMMESAADTKQVLSTQEKDELRRLLDPVVTSRPRECHDGTREGVLQMIEDWIDNSNYKNILWISGAPGVGKSALSSSTVKLLETRWRNKHTNPFAVFFINRQASRDPRPIWRTVAHRLALSFPDYRMQLLNILREDMRSDGVKKQFEDLINAPFGKIYQSRHVPEVVPVIVIDALDECLSETEYESMELLDTIMDWKFLPSSCKLIVFSRRESVIVRRLEPDGGCEKIILPSGQGVTGDSEASRDVRRFLEASFNKISHDHGIEREAWPEAEELDQLVGYASGLFIVPTTVVKYVGGWKGDPVSRLRNVLGHMRRWENSSRAFDPIKALYAQILVDTFSSLENDDERESMLLVLAFLVFQRGRLPRDELVHLLAHTTSKSLITSAINNLMSVVKERSILHHHDEIQCNHRTFVDIFDSENPELLPISSQNNNSEAWIGEKAYQKRFDASRDKLSPQLKRSTQCLRLANACLLALNAELSFEFPSPHKEVETDIRGVDNIPPSLLHASQYWRKYCEFAGEASNDLPLHPYKLALGWMESLNLIAKENNSESGQQKDFETRFAMYQKALRKDFTRSNRNVGHSRPSHHIAETEHHRILVDPSMQPESDTHSPDSPEIQEAERIELEQLLRLLAPKFQSLPRGCQPGTRVSILDRIKKWVKDSVPANSDIGYVSESANSPFAGAGAGPSSSPTSNSNVLWISGLRFSGKTAIASSVVTLLNSTEFGDVIHAHYFISFRVGYDPRSVWRTIAYQLAISSPAYRRLLLEQGILTMETEDLDIKDLFNAFIKAPLLRLNISTVVVIDALCEFDYRMREDFSKTLADWKSLPSSCRLIVTSYKLNDIARELDRIYNIDLESSDELKETMDDIRFLFADAFEKVQREGWPEDGEIDELVKHAKGSLLWATTVIRFVVNGRGGDLRSRLDDILRVFRGIRHFNGNPLDLLCALILTHTHSHLETDDERESMFLFLAFLTFQEAPLSHTELGELLRHDIFIILDNLSSILIFGASDEGVGFTHSNIKSAIHNFRQYGLPDYVKSFVQNLSESKQNLRLTHACLRFMKKSLAAQVHEHPKLTAPHRSVNTSRAEDKDTAKVSNALKYACSYWVGYMDTIGNPPPGLFM</sequence>
<dbReference type="Pfam" id="PF24883">
    <property type="entry name" value="NPHP3_N"/>
    <property type="match status" value="2"/>
</dbReference>
<dbReference type="PROSITE" id="PS50837">
    <property type="entry name" value="NACHT"/>
    <property type="match status" value="1"/>
</dbReference>
<evidence type="ECO:0000313" key="4">
    <source>
        <dbReference type="Proteomes" id="UP000053477"/>
    </source>
</evidence>
<dbReference type="EMBL" id="KQ086025">
    <property type="protein sequence ID" value="KLO10470.1"/>
    <property type="molecule type" value="Genomic_DNA"/>
</dbReference>
<dbReference type="InterPro" id="IPR056884">
    <property type="entry name" value="NPHP3-like_N"/>
</dbReference>